<protein>
    <submittedName>
        <fullName evidence="1">Uncharacterized protein</fullName>
    </submittedName>
</protein>
<proteinExistence type="predicted"/>
<organism evidence="1">
    <name type="scientific">marine sediment metagenome</name>
    <dbReference type="NCBI Taxonomy" id="412755"/>
    <lineage>
        <taxon>unclassified sequences</taxon>
        <taxon>metagenomes</taxon>
        <taxon>ecological metagenomes</taxon>
    </lineage>
</organism>
<comment type="caution">
    <text evidence="1">The sequence shown here is derived from an EMBL/GenBank/DDBJ whole genome shotgun (WGS) entry which is preliminary data.</text>
</comment>
<feature type="non-terminal residue" evidence="1">
    <location>
        <position position="1"/>
    </location>
</feature>
<reference evidence="1" key="1">
    <citation type="journal article" date="2015" name="Nature">
        <title>Complex archaea that bridge the gap between prokaryotes and eukaryotes.</title>
        <authorList>
            <person name="Spang A."/>
            <person name="Saw J.H."/>
            <person name="Jorgensen S.L."/>
            <person name="Zaremba-Niedzwiedzka K."/>
            <person name="Martijn J."/>
            <person name="Lind A.E."/>
            <person name="van Eijk R."/>
            <person name="Schleper C."/>
            <person name="Guy L."/>
            <person name="Ettema T.J."/>
        </authorList>
    </citation>
    <scope>NUCLEOTIDE SEQUENCE</scope>
</reference>
<name>A0A0F8X4F0_9ZZZZ</name>
<dbReference type="EMBL" id="LAZR01065325">
    <property type="protein sequence ID" value="KKK55785.1"/>
    <property type="molecule type" value="Genomic_DNA"/>
</dbReference>
<sequence>VYVRRVWDDRMQARVAREGELVAALEKIGCERTLTTREGCREAKARGGNLKRSEWCARCAAIEEEGDESCSCYDLHGFSPDPTCSAHHPKKDK</sequence>
<accession>A0A0F8X4F0</accession>
<dbReference type="AlphaFoldDB" id="A0A0F8X4F0"/>
<evidence type="ECO:0000313" key="1">
    <source>
        <dbReference type="EMBL" id="KKK55785.1"/>
    </source>
</evidence>
<gene>
    <name evidence="1" type="ORF">LCGC14_3071050</name>
</gene>